<sequence length="652" mass="74324">MPADPDADNPALGLKDGMIADAAQEARTGVIDMEDDDFADVRALLEYPYTQDYHVDRVDGTHYIDTQMFFHTDVYAIAEKYDVPKLKRLAASKFALTLDGENRGYETTDFPGVVARVYNTTPASDRGLRDIVIKVCRAHQQQLMADRSFLEKADKTCGVWKDFTRELLGLNHGDPVCYICPGCDTKWDIAVKAKRYGSQNRAEETCDFSDGADRQTSTRETTLFRHHACKVSIFPTQSTARRYVASIARYIRCIGVRPDAKHGSVSLFRPHGGFEEGDGGVSKLLNQRPPQSTNPHTASRHFNSGMRKDPSTDLVISCKGNQYHVHRNILLWQCDFFRRALNPNHGFKESVTGIIQMDEDPLQIVKVFLEYLYTYNYRDPNFKSDEERDETLIFHVHVYAFAEQYNTPGLQQLAATKFCNALTPTRKMDCFTISLDIMREIYTTTPPRARHLRDIVMTAFQNDQARRSLLQSKAFIKIANDAPEVWRDFLQGALGLVETRWGVPWVLRDEERDRMFEVLSGIPPRWRPLVLHPLLADRGSTDGVLALSQARSYLREKVDKAPNRYKRIVRALFGLQCDPKTYRCEGCDGTFDWALPAKAWRIGPWPCRRGCGVTHTIDEWEDRVEGGGNEDEDEDESEDEVGSTETHEVHGR</sequence>
<feature type="compositionally biased region" description="Polar residues" evidence="1">
    <location>
        <begin position="288"/>
        <end position="302"/>
    </location>
</feature>
<feature type="region of interest" description="Disordered" evidence="1">
    <location>
        <begin position="620"/>
        <end position="652"/>
    </location>
</feature>
<evidence type="ECO:0000313" key="4">
    <source>
        <dbReference type="Proteomes" id="UP001521116"/>
    </source>
</evidence>
<evidence type="ECO:0000313" key="3">
    <source>
        <dbReference type="EMBL" id="KAL1626346.1"/>
    </source>
</evidence>
<feature type="domain" description="BTB" evidence="2">
    <location>
        <begin position="312"/>
        <end position="381"/>
    </location>
</feature>
<dbReference type="CDD" id="cd18186">
    <property type="entry name" value="BTB_POZ_ZBTB_KLHL-like"/>
    <property type="match status" value="1"/>
</dbReference>
<dbReference type="Pfam" id="PF00651">
    <property type="entry name" value="BTB"/>
    <property type="match status" value="1"/>
</dbReference>
<dbReference type="EMBL" id="JAJVDC020000084">
    <property type="protein sequence ID" value="KAL1626346.1"/>
    <property type="molecule type" value="Genomic_DNA"/>
</dbReference>
<evidence type="ECO:0000256" key="1">
    <source>
        <dbReference type="SAM" id="MobiDB-lite"/>
    </source>
</evidence>
<feature type="region of interest" description="Disordered" evidence="1">
    <location>
        <begin position="288"/>
        <end position="308"/>
    </location>
</feature>
<keyword evidence="4" id="KW-1185">Reference proteome</keyword>
<dbReference type="Gene3D" id="3.30.710.10">
    <property type="entry name" value="Potassium Channel Kv1.1, Chain A"/>
    <property type="match status" value="2"/>
</dbReference>
<organism evidence="3 4">
    <name type="scientific">Neofusicoccum ribis</name>
    <dbReference type="NCBI Taxonomy" id="45134"/>
    <lineage>
        <taxon>Eukaryota</taxon>
        <taxon>Fungi</taxon>
        <taxon>Dikarya</taxon>
        <taxon>Ascomycota</taxon>
        <taxon>Pezizomycotina</taxon>
        <taxon>Dothideomycetes</taxon>
        <taxon>Dothideomycetes incertae sedis</taxon>
        <taxon>Botryosphaeriales</taxon>
        <taxon>Botryosphaeriaceae</taxon>
        <taxon>Neofusicoccum</taxon>
    </lineage>
</organism>
<feature type="compositionally biased region" description="Acidic residues" evidence="1">
    <location>
        <begin position="628"/>
        <end position="642"/>
    </location>
</feature>
<reference evidence="3 4" key="1">
    <citation type="submission" date="2024-02" db="EMBL/GenBank/DDBJ databases">
        <title>De novo assembly and annotation of 12 fungi associated with fruit tree decline syndrome in Ontario, Canada.</title>
        <authorList>
            <person name="Sulman M."/>
            <person name="Ellouze W."/>
            <person name="Ilyukhin E."/>
        </authorList>
    </citation>
    <scope>NUCLEOTIDE SEQUENCE [LARGE SCALE GENOMIC DNA]</scope>
    <source>
        <strain evidence="3 4">M1-105</strain>
    </source>
</reference>
<dbReference type="InterPro" id="IPR000210">
    <property type="entry name" value="BTB/POZ_dom"/>
</dbReference>
<dbReference type="SUPFAM" id="SSF54695">
    <property type="entry name" value="POZ domain"/>
    <property type="match status" value="1"/>
</dbReference>
<dbReference type="PROSITE" id="PS50097">
    <property type="entry name" value="BTB"/>
    <property type="match status" value="1"/>
</dbReference>
<dbReference type="Proteomes" id="UP001521116">
    <property type="component" value="Unassembled WGS sequence"/>
</dbReference>
<protein>
    <recommendedName>
        <fullName evidence="2">BTB domain-containing protein</fullName>
    </recommendedName>
</protein>
<dbReference type="PANTHER" id="PTHR47843">
    <property type="entry name" value="BTB DOMAIN-CONTAINING PROTEIN-RELATED"/>
    <property type="match status" value="1"/>
</dbReference>
<dbReference type="PANTHER" id="PTHR47843:SF5">
    <property type="entry name" value="BTB_POZ DOMAIN PROTEIN"/>
    <property type="match status" value="1"/>
</dbReference>
<dbReference type="InterPro" id="IPR011333">
    <property type="entry name" value="SKP1/BTB/POZ_sf"/>
</dbReference>
<name>A0ABR3SPE6_9PEZI</name>
<evidence type="ECO:0000259" key="2">
    <source>
        <dbReference type="PROSITE" id="PS50097"/>
    </source>
</evidence>
<dbReference type="SMART" id="SM00225">
    <property type="entry name" value="BTB"/>
    <property type="match status" value="1"/>
</dbReference>
<accession>A0ABR3SPE6</accession>
<gene>
    <name evidence="3" type="ORF">SLS56_006930</name>
</gene>
<comment type="caution">
    <text evidence="3">The sequence shown here is derived from an EMBL/GenBank/DDBJ whole genome shotgun (WGS) entry which is preliminary data.</text>
</comment>
<proteinExistence type="predicted"/>